<name>A0AAD9ULP0_RIDPI</name>
<keyword evidence="11" id="KW-0472">Membrane</keyword>
<dbReference type="Proteomes" id="UP001209878">
    <property type="component" value="Unassembled WGS sequence"/>
</dbReference>
<evidence type="ECO:0000313" key="14">
    <source>
        <dbReference type="Proteomes" id="UP001209878"/>
    </source>
</evidence>
<dbReference type="GO" id="GO:0005758">
    <property type="term" value="C:mitochondrial intermembrane space"/>
    <property type="evidence" value="ECO:0007669"/>
    <property type="project" value="UniProtKB-SubCell"/>
</dbReference>
<proteinExistence type="inferred from homology"/>
<evidence type="ECO:0000256" key="3">
    <source>
        <dbReference type="ARBA" id="ARBA00004637"/>
    </source>
</evidence>
<keyword evidence="6" id="KW-0813">Transport</keyword>
<dbReference type="PROSITE" id="PS51808">
    <property type="entry name" value="CHCH"/>
    <property type="match status" value="1"/>
</dbReference>
<keyword evidence="10" id="KW-0496">Mitochondrion</keyword>
<dbReference type="EMBL" id="JAODUO010000002">
    <property type="protein sequence ID" value="KAK2194093.1"/>
    <property type="molecule type" value="Genomic_DNA"/>
</dbReference>
<keyword evidence="12" id="KW-1015">Disulfide bond</keyword>
<reference evidence="13" key="1">
    <citation type="journal article" date="2023" name="Mol. Biol. Evol.">
        <title>Third-Generation Sequencing Reveals the Adaptive Role of the Epigenome in Three Deep-Sea Polychaetes.</title>
        <authorList>
            <person name="Perez M."/>
            <person name="Aroh O."/>
            <person name="Sun Y."/>
            <person name="Lan Y."/>
            <person name="Juniper S.K."/>
            <person name="Young C.R."/>
            <person name="Angers B."/>
            <person name="Qian P.Y."/>
        </authorList>
    </citation>
    <scope>NUCLEOTIDE SEQUENCE</scope>
    <source>
        <strain evidence="13">R07B-5</strain>
    </source>
</reference>
<comment type="caution">
    <text evidence="13">The sequence shown here is derived from an EMBL/GenBank/DDBJ whole genome shotgun (WGS) entry which is preliminary data.</text>
</comment>
<dbReference type="Pfam" id="PF05676">
    <property type="entry name" value="NDUF_B7"/>
    <property type="match status" value="1"/>
</dbReference>
<keyword evidence="7" id="KW-0679">Respiratory chain</keyword>
<evidence type="ECO:0000256" key="7">
    <source>
        <dbReference type="ARBA" id="ARBA00022660"/>
    </source>
</evidence>
<evidence type="ECO:0000256" key="8">
    <source>
        <dbReference type="ARBA" id="ARBA00022792"/>
    </source>
</evidence>
<evidence type="ECO:0000256" key="4">
    <source>
        <dbReference type="ARBA" id="ARBA00008006"/>
    </source>
</evidence>
<accession>A0AAD9ULP0</accession>
<evidence type="ECO:0000313" key="13">
    <source>
        <dbReference type="EMBL" id="KAK2194093.1"/>
    </source>
</evidence>
<sequence length="126" mass="14716">MGLTYSAYIGAPDTTPRPTDLPSFDPLYGFQNGRPERRMVATTQEMQAAGLEAKDRDYCAHKLIDLMQCRKDAFPWTVACSHKVHEYEQCEFDDYVLRMKEYERERRLRERSKRKSAMVQTEALGN</sequence>
<evidence type="ECO:0000256" key="6">
    <source>
        <dbReference type="ARBA" id="ARBA00022448"/>
    </source>
</evidence>
<evidence type="ECO:0000256" key="2">
    <source>
        <dbReference type="ARBA" id="ARBA00004569"/>
    </source>
</evidence>
<keyword evidence="9" id="KW-0249">Electron transport</keyword>
<gene>
    <name evidence="13" type="ORF">NP493_2g03000</name>
</gene>
<evidence type="ECO:0000256" key="12">
    <source>
        <dbReference type="ARBA" id="ARBA00023157"/>
    </source>
</evidence>
<dbReference type="PANTHER" id="PTHR20900:SF0">
    <property type="entry name" value="NADH DEHYDROGENASE [UBIQUINONE] 1 BETA SUBCOMPLEX SUBUNIT 7"/>
    <property type="match status" value="1"/>
</dbReference>
<comment type="similarity">
    <text evidence="4">Belongs to the complex I NDUFB7 subunit family.</text>
</comment>
<dbReference type="InterPro" id="IPR008698">
    <property type="entry name" value="NDUB7"/>
</dbReference>
<keyword evidence="14" id="KW-1185">Reference proteome</keyword>
<evidence type="ECO:0000256" key="1">
    <source>
        <dbReference type="ARBA" id="ARBA00003195"/>
    </source>
</evidence>
<dbReference type="PANTHER" id="PTHR20900">
    <property type="entry name" value="NADH:UBIQUINONE OXIDOREDUCTASE B18-LIKE SUBUNIT"/>
    <property type="match status" value="1"/>
</dbReference>
<evidence type="ECO:0000256" key="9">
    <source>
        <dbReference type="ARBA" id="ARBA00022982"/>
    </source>
</evidence>
<comment type="function">
    <text evidence="1">Accessory subunit of the mitochondrial membrane respiratory chain NADH dehydrogenase (Complex I), that is believed not to be involved in catalysis. Complex I functions in the transfer of electrons from NADH to the respiratory chain. The immediate electron acceptor for the enzyme is believed to be ubiquinone.</text>
</comment>
<dbReference type="AlphaFoldDB" id="A0AAD9ULP0"/>
<protein>
    <recommendedName>
        <fullName evidence="5">NADH dehydrogenase [ubiquinone] 1 beta subcomplex subunit 7</fullName>
    </recommendedName>
</protein>
<evidence type="ECO:0000256" key="10">
    <source>
        <dbReference type="ARBA" id="ARBA00023128"/>
    </source>
</evidence>
<evidence type="ECO:0000256" key="11">
    <source>
        <dbReference type="ARBA" id="ARBA00023136"/>
    </source>
</evidence>
<comment type="subcellular location">
    <subcellularLocation>
        <location evidence="3">Mitochondrion inner membrane</location>
        <topology evidence="3">Peripheral membrane protein</topology>
    </subcellularLocation>
    <subcellularLocation>
        <location evidence="2">Mitochondrion intermembrane space</location>
    </subcellularLocation>
</comment>
<organism evidence="13 14">
    <name type="scientific">Ridgeia piscesae</name>
    <name type="common">Tubeworm</name>
    <dbReference type="NCBI Taxonomy" id="27915"/>
    <lineage>
        <taxon>Eukaryota</taxon>
        <taxon>Metazoa</taxon>
        <taxon>Spiralia</taxon>
        <taxon>Lophotrochozoa</taxon>
        <taxon>Annelida</taxon>
        <taxon>Polychaeta</taxon>
        <taxon>Sedentaria</taxon>
        <taxon>Canalipalpata</taxon>
        <taxon>Sabellida</taxon>
        <taxon>Siboglinidae</taxon>
        <taxon>Ridgeia</taxon>
    </lineage>
</organism>
<dbReference type="GO" id="GO:0005743">
    <property type="term" value="C:mitochondrial inner membrane"/>
    <property type="evidence" value="ECO:0007669"/>
    <property type="project" value="UniProtKB-SubCell"/>
</dbReference>
<keyword evidence="8" id="KW-0999">Mitochondrion inner membrane</keyword>
<evidence type="ECO:0000256" key="5">
    <source>
        <dbReference type="ARBA" id="ARBA00018677"/>
    </source>
</evidence>